<reference evidence="1 2" key="1">
    <citation type="journal article" date="2017" name="Front. Microbiol.">
        <title>New Insights into the Diversity of the Genus Faecalibacterium.</title>
        <authorList>
            <person name="Benevides L."/>
            <person name="Burman S."/>
            <person name="Martin R."/>
            <person name="Robert V."/>
            <person name="Thomas M."/>
            <person name="Miquel S."/>
            <person name="Chain F."/>
            <person name="Sokol H."/>
            <person name="Bermudez-Humaran L.G."/>
            <person name="Morrison M."/>
            <person name="Langella P."/>
            <person name="Azevedo V.A."/>
            <person name="Chatel J.M."/>
            <person name="Soares S."/>
        </authorList>
    </citation>
    <scope>NUCLEOTIDE SEQUENCE [LARGE SCALE GENOMIC DNA]</scope>
    <source>
        <strain evidence="2">CNCM I-4541</strain>
    </source>
</reference>
<dbReference type="Proteomes" id="UP000220959">
    <property type="component" value="Unassembled WGS sequence"/>
</dbReference>
<comment type="caution">
    <text evidence="1">The sequence shown here is derived from an EMBL/GenBank/DDBJ whole genome shotgun (WGS) entry which is preliminary data.</text>
</comment>
<organism evidence="1 2">
    <name type="scientific">Faecalibacterium langellae</name>
    <dbReference type="NCBI Taxonomy" id="3435293"/>
    <lineage>
        <taxon>Bacteria</taxon>
        <taxon>Bacillati</taxon>
        <taxon>Bacillota</taxon>
        <taxon>Clostridia</taxon>
        <taxon>Eubacteriales</taxon>
        <taxon>Oscillospiraceae</taxon>
        <taxon>Faecalibacterium</taxon>
    </lineage>
</organism>
<name>A0ACC9CXV0_9FIRM</name>
<evidence type="ECO:0000313" key="2">
    <source>
        <dbReference type="Proteomes" id="UP000220959"/>
    </source>
</evidence>
<protein>
    <submittedName>
        <fullName evidence="1">Uncharacterized protein</fullName>
    </submittedName>
</protein>
<keyword evidence="2" id="KW-1185">Reference proteome</keyword>
<sequence length="102" mass="11604">MDEDKKKPCTPEREVSRDYNELGLYLHSKENNRTLEAAQTLWEFLPGWMAARKMAVYDPDYNRSLSGVIAENAEIILKAAQDMAGWGQAECEPARKEETPQG</sequence>
<dbReference type="EMBL" id="NMTR01000021">
    <property type="protein sequence ID" value="PDX60568.1"/>
    <property type="molecule type" value="Genomic_DNA"/>
</dbReference>
<proteinExistence type="predicted"/>
<evidence type="ECO:0000313" key="1">
    <source>
        <dbReference type="EMBL" id="PDX60568.1"/>
    </source>
</evidence>
<gene>
    <name evidence="1" type="ORF">CGS49_11325</name>
</gene>
<accession>A0ACC9CXV0</accession>